<comment type="function">
    <text evidence="1 10">Controls the rotational direction of flagella during chemotaxis.</text>
</comment>
<dbReference type="InterPro" id="IPR005503">
    <property type="entry name" value="FliL"/>
</dbReference>
<evidence type="ECO:0000256" key="2">
    <source>
        <dbReference type="ARBA" id="ARBA00004162"/>
    </source>
</evidence>
<evidence type="ECO:0000256" key="3">
    <source>
        <dbReference type="ARBA" id="ARBA00008281"/>
    </source>
</evidence>
<dbReference type="AlphaFoldDB" id="A0A1S6IRN3"/>
<keyword evidence="6 10" id="KW-0812">Transmembrane</keyword>
<dbReference type="KEGG" id="jda:BW727_101882"/>
<dbReference type="PANTHER" id="PTHR35091:SF2">
    <property type="entry name" value="FLAGELLAR PROTEIN FLIL"/>
    <property type="match status" value="1"/>
</dbReference>
<dbReference type="PANTHER" id="PTHR35091">
    <property type="entry name" value="FLAGELLAR PROTEIN FLIL"/>
    <property type="match status" value="1"/>
</dbReference>
<dbReference type="STRING" id="708126.BW727_101882"/>
<feature type="transmembrane region" description="Helical" evidence="10">
    <location>
        <begin position="17"/>
        <end position="37"/>
    </location>
</feature>
<gene>
    <name evidence="11" type="ORF">BW727_101882</name>
</gene>
<name>A0A1S6IRN3_9LACT</name>
<keyword evidence="12" id="KW-1185">Reference proteome</keyword>
<keyword evidence="4 10" id="KW-1003">Cell membrane</keyword>
<evidence type="ECO:0000256" key="10">
    <source>
        <dbReference type="RuleBase" id="RU364125"/>
    </source>
</evidence>
<keyword evidence="7 10" id="KW-0283">Flagellar rotation</keyword>
<organism evidence="11 12">
    <name type="scientific">Jeotgalibaca dankookensis</name>
    <dbReference type="NCBI Taxonomy" id="708126"/>
    <lineage>
        <taxon>Bacteria</taxon>
        <taxon>Bacillati</taxon>
        <taxon>Bacillota</taxon>
        <taxon>Bacilli</taxon>
        <taxon>Lactobacillales</taxon>
        <taxon>Carnobacteriaceae</taxon>
        <taxon>Jeotgalibaca</taxon>
    </lineage>
</organism>
<evidence type="ECO:0000256" key="8">
    <source>
        <dbReference type="ARBA" id="ARBA00022989"/>
    </source>
</evidence>
<evidence type="ECO:0000256" key="5">
    <source>
        <dbReference type="ARBA" id="ARBA00022500"/>
    </source>
</evidence>
<evidence type="ECO:0000256" key="6">
    <source>
        <dbReference type="ARBA" id="ARBA00022692"/>
    </source>
</evidence>
<proteinExistence type="inferred from homology"/>
<dbReference type="EMBL" id="CP019728">
    <property type="protein sequence ID" value="AQS54206.1"/>
    <property type="molecule type" value="Genomic_DNA"/>
</dbReference>
<dbReference type="GO" id="GO:0009425">
    <property type="term" value="C:bacterial-type flagellum basal body"/>
    <property type="evidence" value="ECO:0007669"/>
    <property type="project" value="InterPro"/>
</dbReference>
<keyword evidence="8 10" id="KW-1133">Transmembrane helix</keyword>
<reference evidence="11 12" key="1">
    <citation type="journal article" date="2014" name="Int. J. Syst. Evol. Microbiol.">
        <title>Jeotgalibaca dankookensis gen. nov., sp. nov., a member of the family Carnobacteriaceae, isolated from seujeot (Korean traditional food).</title>
        <authorList>
            <person name="Lee D.G."/>
            <person name="Trujillo M.E."/>
            <person name="Kang H."/>
            <person name="Ahn T.Y."/>
        </authorList>
    </citation>
    <scope>NUCLEOTIDE SEQUENCE [LARGE SCALE GENOMIC DNA]</scope>
    <source>
        <strain evidence="11 12">EX-07</strain>
    </source>
</reference>
<comment type="similarity">
    <text evidence="3 10">Belongs to the FliL family.</text>
</comment>
<evidence type="ECO:0000256" key="7">
    <source>
        <dbReference type="ARBA" id="ARBA00022779"/>
    </source>
</evidence>
<evidence type="ECO:0000256" key="1">
    <source>
        <dbReference type="ARBA" id="ARBA00002254"/>
    </source>
</evidence>
<dbReference type="GO" id="GO:0005886">
    <property type="term" value="C:plasma membrane"/>
    <property type="evidence" value="ECO:0007669"/>
    <property type="project" value="UniProtKB-SubCell"/>
</dbReference>
<dbReference type="GO" id="GO:0071978">
    <property type="term" value="P:bacterial-type flagellum-dependent swarming motility"/>
    <property type="evidence" value="ECO:0007669"/>
    <property type="project" value="TreeGrafter"/>
</dbReference>
<protein>
    <recommendedName>
        <fullName evidence="10">Flagellar protein FliL</fullName>
    </recommendedName>
</protein>
<dbReference type="Proteomes" id="UP000188993">
    <property type="component" value="Chromosome"/>
</dbReference>
<evidence type="ECO:0000256" key="4">
    <source>
        <dbReference type="ARBA" id="ARBA00022475"/>
    </source>
</evidence>
<keyword evidence="9 10" id="KW-0472">Membrane</keyword>
<evidence type="ECO:0000313" key="11">
    <source>
        <dbReference type="EMBL" id="AQS54206.1"/>
    </source>
</evidence>
<dbReference type="GO" id="GO:0006935">
    <property type="term" value="P:chemotaxis"/>
    <property type="evidence" value="ECO:0007669"/>
    <property type="project" value="UniProtKB-KW"/>
</dbReference>
<dbReference type="Pfam" id="PF03748">
    <property type="entry name" value="FliL"/>
    <property type="match status" value="1"/>
</dbReference>
<keyword evidence="5 10" id="KW-0145">Chemotaxis</keyword>
<accession>A0A1S6IRN3</accession>
<dbReference type="OrthoDB" id="2156763at2"/>
<comment type="subcellular location">
    <subcellularLocation>
        <location evidence="2">Cell membrane</location>
        <topology evidence="2">Single-pass membrane protein</topology>
    </subcellularLocation>
</comment>
<evidence type="ECO:0000256" key="9">
    <source>
        <dbReference type="ARBA" id="ARBA00023136"/>
    </source>
</evidence>
<evidence type="ECO:0000313" key="12">
    <source>
        <dbReference type="Proteomes" id="UP000188993"/>
    </source>
</evidence>
<sequence length="156" mass="17710">MKNKVEKTNLPSLKKKIIAVIVAIFIIGGSAISFFIFSDQAKAFFESTQEEKKEQIMVPYSEFLINLKPSLTADKRFLRIELSFEVSSIDSEAVLVSQEAMIRDTIISLLRKQTSETIFSEVDGNLSIKQEIKDELNQILGETIVEHVYVTDMVMQ</sequence>
<dbReference type="RefSeq" id="WP_062467789.1">
    <property type="nucleotide sequence ID" value="NZ_BBYN01000003.1"/>
</dbReference>